<dbReference type="InterPro" id="IPR038717">
    <property type="entry name" value="Tc1-like_DDE_dom"/>
</dbReference>
<dbReference type="PANTHER" id="PTHR23022:SF134">
    <property type="entry name" value="TRANSPOSABLE ELEMENT TC1 TRANSPOSASE"/>
    <property type="match status" value="1"/>
</dbReference>
<protein>
    <submittedName>
        <fullName evidence="3">Tc1-like transposase DDE domain-containing protein</fullName>
    </submittedName>
</protein>
<dbReference type="Gene3D" id="3.30.420.10">
    <property type="entry name" value="Ribonuclease H-like superfamily/Ribonuclease H"/>
    <property type="match status" value="1"/>
</dbReference>
<evidence type="ECO:0000313" key="2">
    <source>
        <dbReference type="Proteomes" id="UP000887540"/>
    </source>
</evidence>
<accession>A0A914D509</accession>
<dbReference type="Proteomes" id="UP000887540">
    <property type="component" value="Unplaced"/>
</dbReference>
<dbReference type="GO" id="GO:0003676">
    <property type="term" value="F:nucleic acid binding"/>
    <property type="evidence" value="ECO:0007669"/>
    <property type="project" value="InterPro"/>
</dbReference>
<organism evidence="2 3">
    <name type="scientific">Acrobeloides nanus</name>
    <dbReference type="NCBI Taxonomy" id="290746"/>
    <lineage>
        <taxon>Eukaryota</taxon>
        <taxon>Metazoa</taxon>
        <taxon>Ecdysozoa</taxon>
        <taxon>Nematoda</taxon>
        <taxon>Chromadorea</taxon>
        <taxon>Rhabditida</taxon>
        <taxon>Tylenchina</taxon>
        <taxon>Cephalobomorpha</taxon>
        <taxon>Cephaloboidea</taxon>
        <taxon>Cephalobidae</taxon>
        <taxon>Acrobeloides</taxon>
    </lineage>
</organism>
<dbReference type="AlphaFoldDB" id="A0A914D509"/>
<dbReference type="InterPro" id="IPR052338">
    <property type="entry name" value="Transposase_5"/>
</dbReference>
<evidence type="ECO:0000313" key="3">
    <source>
        <dbReference type="WBParaSite" id="ACRNAN_scaffold18559.g29535.t1"/>
    </source>
</evidence>
<evidence type="ECO:0000259" key="1">
    <source>
        <dbReference type="Pfam" id="PF13358"/>
    </source>
</evidence>
<keyword evidence="2" id="KW-1185">Reference proteome</keyword>
<dbReference type="InterPro" id="IPR036397">
    <property type="entry name" value="RNaseH_sf"/>
</dbReference>
<reference evidence="3" key="1">
    <citation type="submission" date="2022-11" db="UniProtKB">
        <authorList>
            <consortium name="WormBaseParasite"/>
        </authorList>
    </citation>
    <scope>IDENTIFICATION</scope>
</reference>
<name>A0A914D509_9BILA</name>
<dbReference type="Pfam" id="PF13358">
    <property type="entry name" value="DDE_3"/>
    <property type="match status" value="1"/>
</dbReference>
<dbReference type="PANTHER" id="PTHR23022">
    <property type="entry name" value="TRANSPOSABLE ELEMENT-RELATED"/>
    <property type="match status" value="1"/>
</dbReference>
<dbReference type="WBParaSite" id="ACRNAN_scaffold18559.g29535.t1">
    <property type="protein sequence ID" value="ACRNAN_scaffold18559.g29535.t1"/>
    <property type="gene ID" value="ACRNAN_scaffold18559.g29535"/>
</dbReference>
<feature type="domain" description="Tc1-like transposase DDE" evidence="1">
    <location>
        <begin position="57"/>
        <end position="194"/>
    </location>
</feature>
<sequence length="232" mass="27646">DKELWGRRPSMKPLISAKNRKARLAYAKKYKDIEPDEWNHVFESDWTKINLVGSDGVKYVRRPKGKRNCHRYTVKTIKHGGGSIMLWVAEGVGPLVRVDGKVNSEDYREVLENHMIPFSRRTFHGNWIFMQDNDPKHGSPHVARSLKLMRNWFRRTRIRVLDHPPQSPDLNPIEHLWGELKRRDKGKKFRNKDEAWEFYRTEWNNNNQLLQSLSHERLWRSWLPQCLAVCVL</sequence>
<proteinExistence type="predicted"/>